<sequence>MVVYVVFFNNFNGDDEYCGVFSSEEKAGEYIERFSKYEQSSFRIEEVTLDEML</sequence>
<accession>A0AAE7W978</accession>
<keyword evidence="3" id="KW-1185">Reference proteome</keyword>
<dbReference type="Pfam" id="PF24024">
    <property type="entry name" value="DUF7336"/>
    <property type="match status" value="1"/>
</dbReference>
<protein>
    <recommendedName>
        <fullName evidence="1">DUF7336 domain-containing protein</fullName>
    </recommendedName>
</protein>
<dbReference type="EMBL" id="MW749004">
    <property type="protein sequence ID" value="QYA57291.1"/>
    <property type="molecule type" value="Genomic_DNA"/>
</dbReference>
<proteinExistence type="predicted"/>
<evidence type="ECO:0000313" key="2">
    <source>
        <dbReference type="EMBL" id="QYA57291.1"/>
    </source>
</evidence>
<evidence type="ECO:0000313" key="3">
    <source>
        <dbReference type="Proteomes" id="UP000827415"/>
    </source>
</evidence>
<feature type="domain" description="DUF7336" evidence="1">
    <location>
        <begin position="1"/>
        <end position="49"/>
    </location>
</feature>
<reference evidence="2 3" key="1">
    <citation type="submission" date="2021-03" db="EMBL/GenBank/DDBJ databases">
        <authorList>
            <person name="Thompson D.W."/>
            <person name="Brown H.M.F."/>
            <person name="Thompson S.D."/>
            <person name="Grose J.H."/>
        </authorList>
    </citation>
    <scope>NUCLEOTIDE SEQUENCE [LARGE SCALE GENOMIC DNA]</scope>
</reference>
<organism evidence="2 3">
    <name type="scientific">Hafnia phage vB_HpaM_Zyzzx</name>
    <dbReference type="NCBI Taxonomy" id="2836109"/>
    <lineage>
        <taxon>Viruses</taxon>
        <taxon>Duplodnaviria</taxon>
        <taxon>Heunggongvirae</taxon>
        <taxon>Uroviricota</taxon>
        <taxon>Caudoviricetes</taxon>
        <taxon>Andersonviridae</taxon>
        <taxon>Andersonviridae incertae sedis</taxon>
        <taxon>Daniellevirus</taxon>
        <taxon>Daniellevirus Zyzzx</taxon>
    </lineage>
</organism>
<evidence type="ECO:0000259" key="1">
    <source>
        <dbReference type="Pfam" id="PF24024"/>
    </source>
</evidence>
<dbReference type="InterPro" id="IPR055760">
    <property type="entry name" value="DUF7336"/>
</dbReference>
<gene>
    <name evidence="2" type="ORF">ZYZZX_63</name>
</gene>
<dbReference type="Proteomes" id="UP000827415">
    <property type="component" value="Segment"/>
</dbReference>
<name>A0AAE7W978_9CAUD</name>